<feature type="region of interest" description="Disordered" evidence="1">
    <location>
        <begin position="48"/>
        <end position="119"/>
    </location>
</feature>
<sequence length="119" mass="13142">MGDYILLLHRHFFPIGSSTPLRFRTHPIHVIKRLMSEAYSCITLAPGKTPISHTSQNSEETSRKRAGTFRGLHEVYGPRRASPWGKATSSHGRPVLASPGQTPGALEEPRPGEARELGF</sequence>
<evidence type="ECO:0000313" key="3">
    <source>
        <dbReference type="Proteomes" id="UP000197138"/>
    </source>
</evidence>
<gene>
    <name evidence="2" type="ORF">CDL15_Pgr028681</name>
</gene>
<proteinExistence type="predicted"/>
<evidence type="ECO:0000313" key="2">
    <source>
        <dbReference type="EMBL" id="OWM64963.1"/>
    </source>
</evidence>
<feature type="compositionally biased region" description="Basic and acidic residues" evidence="1">
    <location>
        <begin position="107"/>
        <end position="119"/>
    </location>
</feature>
<organism evidence="2 3">
    <name type="scientific">Punica granatum</name>
    <name type="common">Pomegranate</name>
    <dbReference type="NCBI Taxonomy" id="22663"/>
    <lineage>
        <taxon>Eukaryota</taxon>
        <taxon>Viridiplantae</taxon>
        <taxon>Streptophyta</taxon>
        <taxon>Embryophyta</taxon>
        <taxon>Tracheophyta</taxon>
        <taxon>Spermatophyta</taxon>
        <taxon>Magnoliopsida</taxon>
        <taxon>eudicotyledons</taxon>
        <taxon>Gunneridae</taxon>
        <taxon>Pentapetalae</taxon>
        <taxon>rosids</taxon>
        <taxon>malvids</taxon>
        <taxon>Myrtales</taxon>
        <taxon>Lythraceae</taxon>
        <taxon>Punica</taxon>
    </lineage>
</organism>
<dbReference type="Proteomes" id="UP000197138">
    <property type="component" value="Unassembled WGS sequence"/>
</dbReference>
<reference evidence="3" key="1">
    <citation type="journal article" date="2017" name="Plant J.">
        <title>The pomegranate (Punica granatum L.) genome and the genomics of punicalagin biosynthesis.</title>
        <authorList>
            <person name="Qin G."/>
            <person name="Xu C."/>
            <person name="Ming R."/>
            <person name="Tang H."/>
            <person name="Guyot R."/>
            <person name="Kramer E.M."/>
            <person name="Hu Y."/>
            <person name="Yi X."/>
            <person name="Qi Y."/>
            <person name="Xu X."/>
            <person name="Gao Z."/>
            <person name="Pan H."/>
            <person name="Jian J."/>
            <person name="Tian Y."/>
            <person name="Yue Z."/>
            <person name="Xu Y."/>
        </authorList>
    </citation>
    <scope>NUCLEOTIDE SEQUENCE [LARGE SCALE GENOMIC DNA]</scope>
    <source>
        <strain evidence="3">cv. Dabenzi</strain>
    </source>
</reference>
<comment type="caution">
    <text evidence="2">The sequence shown here is derived from an EMBL/GenBank/DDBJ whole genome shotgun (WGS) entry which is preliminary data.</text>
</comment>
<evidence type="ECO:0000256" key="1">
    <source>
        <dbReference type="SAM" id="MobiDB-lite"/>
    </source>
</evidence>
<dbReference type="AlphaFoldDB" id="A0A218VXB2"/>
<protein>
    <submittedName>
        <fullName evidence="2">Uncharacterized protein</fullName>
    </submittedName>
</protein>
<accession>A0A218VXB2</accession>
<name>A0A218VXB2_PUNGR</name>
<dbReference type="EMBL" id="MTKT01005739">
    <property type="protein sequence ID" value="OWM64963.1"/>
    <property type="molecule type" value="Genomic_DNA"/>
</dbReference>